<gene>
    <name evidence="1" type="ORF">B1813_22180</name>
</gene>
<dbReference type="PANTHER" id="PTHR43861:SF1">
    <property type="entry name" value="TRANS-ACONITATE 2-METHYLTRANSFERASE"/>
    <property type="match status" value="1"/>
</dbReference>
<dbReference type="CDD" id="cd02440">
    <property type="entry name" value="AdoMet_MTases"/>
    <property type="match status" value="1"/>
</dbReference>
<keyword evidence="2" id="KW-1185">Reference proteome</keyword>
<dbReference type="SUPFAM" id="SSF53335">
    <property type="entry name" value="S-adenosyl-L-methionine-dependent methyltransferases"/>
    <property type="match status" value="1"/>
</dbReference>
<reference evidence="1 2" key="1">
    <citation type="submission" date="2017-02" db="EMBL/GenBank/DDBJ databases">
        <title>Draft genome of Saccharomonospora sp. 154.</title>
        <authorList>
            <person name="Alonso-Carmona G.S."/>
            <person name="De La Haba R."/>
            <person name="Vera-Gargallo B."/>
            <person name="Sandoval-Trujillo A.H."/>
            <person name="Ramirez-Duran N."/>
            <person name="Ventosa A."/>
        </authorList>
    </citation>
    <scope>NUCLEOTIDE SEQUENCE [LARGE SCALE GENOMIC DNA]</scope>
    <source>
        <strain evidence="1 2">LRS4.154</strain>
    </source>
</reference>
<dbReference type="RefSeq" id="WP_081195195.1">
    <property type="nucleotide sequence ID" value="NZ_MWIH01000009.1"/>
</dbReference>
<dbReference type="Proteomes" id="UP000192591">
    <property type="component" value="Unassembled WGS sequence"/>
</dbReference>
<protein>
    <submittedName>
        <fullName evidence="1">Trans-aconitate methyltransferase</fullName>
    </submittedName>
</protein>
<name>A0A1V8ZY69_SACPI</name>
<dbReference type="STRING" id="1962155.B1813_22180"/>
<dbReference type="InterPro" id="IPR029063">
    <property type="entry name" value="SAM-dependent_MTases_sf"/>
</dbReference>
<keyword evidence="1" id="KW-0489">Methyltransferase</keyword>
<dbReference type="Pfam" id="PF13489">
    <property type="entry name" value="Methyltransf_23"/>
    <property type="match status" value="1"/>
</dbReference>
<organism evidence="1 2">
    <name type="scientific">Saccharomonospora piscinae</name>
    <dbReference type="NCBI Taxonomy" id="687388"/>
    <lineage>
        <taxon>Bacteria</taxon>
        <taxon>Bacillati</taxon>
        <taxon>Actinomycetota</taxon>
        <taxon>Actinomycetes</taxon>
        <taxon>Pseudonocardiales</taxon>
        <taxon>Pseudonocardiaceae</taxon>
        <taxon>Saccharomonospora</taxon>
    </lineage>
</organism>
<dbReference type="GO" id="GO:0032259">
    <property type="term" value="P:methylation"/>
    <property type="evidence" value="ECO:0007669"/>
    <property type="project" value="UniProtKB-KW"/>
</dbReference>
<dbReference type="EMBL" id="MWIH01000009">
    <property type="protein sequence ID" value="OQO89624.1"/>
    <property type="molecule type" value="Genomic_DNA"/>
</dbReference>
<sequence length="255" mass="28371">MWDPQAYLNYDELRARPFHELLARVRARQPRRVVDAGCGPGTLTAELRRRWPDATVEAFDSSPDMVAAARDAGVAARVLDVTAWEPRPDTDVVVANAVLQWVPEHRDLLGRWIGELPRGAWLAMQVPGNMAAPSHRVVRELAASERWAPLLRDVRMRGAEAVGEPRDYADLLADEGCAVDAWETTYLHRLSGPDPVLTWITGTALRPIVAALDPAAWKDFRADLAPLLRAAYPPRADGTTWFPFRRIFVVARTGG</sequence>
<keyword evidence="1" id="KW-0808">Transferase</keyword>
<evidence type="ECO:0000313" key="2">
    <source>
        <dbReference type="Proteomes" id="UP000192591"/>
    </source>
</evidence>
<dbReference type="PANTHER" id="PTHR43861">
    <property type="entry name" value="TRANS-ACONITATE 2-METHYLTRANSFERASE-RELATED"/>
    <property type="match status" value="1"/>
</dbReference>
<dbReference type="Gene3D" id="1.10.150.290">
    <property type="entry name" value="S-adenosyl-L-methionine-dependent methyltransferases"/>
    <property type="match status" value="1"/>
</dbReference>
<comment type="caution">
    <text evidence="1">The sequence shown here is derived from an EMBL/GenBank/DDBJ whole genome shotgun (WGS) entry which is preliminary data.</text>
</comment>
<dbReference type="Gene3D" id="3.40.50.150">
    <property type="entry name" value="Vaccinia Virus protein VP39"/>
    <property type="match status" value="1"/>
</dbReference>
<accession>A0A1V8ZY69</accession>
<dbReference type="AlphaFoldDB" id="A0A1V8ZY69"/>
<proteinExistence type="predicted"/>
<evidence type="ECO:0000313" key="1">
    <source>
        <dbReference type="EMBL" id="OQO89624.1"/>
    </source>
</evidence>
<dbReference type="NCBIfam" id="NF010703">
    <property type="entry name" value="PRK14103.1"/>
    <property type="match status" value="1"/>
</dbReference>
<dbReference type="GO" id="GO:0030798">
    <property type="term" value="F:trans-aconitate 2-methyltransferase activity"/>
    <property type="evidence" value="ECO:0007669"/>
    <property type="project" value="InterPro"/>
</dbReference>
<dbReference type="InterPro" id="IPR023149">
    <property type="entry name" value="Trans_acon_MeTrfase_C"/>
</dbReference>